<name>A0A5M3WH53_9ACTN</name>
<evidence type="ECO:0000313" key="2">
    <source>
        <dbReference type="EMBL" id="GES07452.1"/>
    </source>
</evidence>
<evidence type="ECO:0000313" key="3">
    <source>
        <dbReference type="Proteomes" id="UP000331127"/>
    </source>
</evidence>
<reference evidence="2 3" key="1">
    <citation type="submission" date="2019-10" db="EMBL/GenBank/DDBJ databases">
        <title>Whole genome shotgun sequence of Acrocarpospora macrocephala NBRC 16266.</title>
        <authorList>
            <person name="Ichikawa N."/>
            <person name="Kimura A."/>
            <person name="Kitahashi Y."/>
            <person name="Komaki H."/>
            <person name="Oguchi A."/>
        </authorList>
    </citation>
    <scope>NUCLEOTIDE SEQUENCE [LARGE SCALE GENOMIC DNA]</scope>
    <source>
        <strain evidence="2 3">NBRC 16266</strain>
    </source>
</reference>
<feature type="region of interest" description="Disordered" evidence="1">
    <location>
        <begin position="1"/>
        <end position="43"/>
    </location>
</feature>
<protein>
    <submittedName>
        <fullName evidence="2">Uncharacterized protein</fullName>
    </submittedName>
</protein>
<sequence length="150" mass="16394">MTATIEQETLWGPDVPPAPKSRTRAKPKAPEKPRRTPRHPAQEHWHPVDCLPTCLVCERPEGFGICPKGECAVVCGTPRPRRKDGKAPVDVCLLQMTDHVTATPAPGGGYLAYVICPGCGQLHWHGGTTTQIRVGPCGTPYVVHHPREER</sequence>
<dbReference type="RefSeq" id="WP_170322331.1">
    <property type="nucleotide sequence ID" value="NZ_BAAAHL010000012.1"/>
</dbReference>
<comment type="caution">
    <text evidence="2">The sequence shown here is derived from an EMBL/GenBank/DDBJ whole genome shotgun (WGS) entry which is preliminary data.</text>
</comment>
<organism evidence="2 3">
    <name type="scientific">Acrocarpospora macrocephala</name>
    <dbReference type="NCBI Taxonomy" id="150177"/>
    <lineage>
        <taxon>Bacteria</taxon>
        <taxon>Bacillati</taxon>
        <taxon>Actinomycetota</taxon>
        <taxon>Actinomycetes</taxon>
        <taxon>Streptosporangiales</taxon>
        <taxon>Streptosporangiaceae</taxon>
        <taxon>Acrocarpospora</taxon>
    </lineage>
</organism>
<feature type="compositionally biased region" description="Basic and acidic residues" evidence="1">
    <location>
        <begin position="28"/>
        <end position="43"/>
    </location>
</feature>
<gene>
    <name evidence="2" type="ORF">Amac_010470</name>
</gene>
<proteinExistence type="predicted"/>
<keyword evidence="3" id="KW-1185">Reference proteome</keyword>
<dbReference type="Proteomes" id="UP000331127">
    <property type="component" value="Unassembled WGS sequence"/>
</dbReference>
<dbReference type="EMBL" id="BLAE01000006">
    <property type="protein sequence ID" value="GES07452.1"/>
    <property type="molecule type" value="Genomic_DNA"/>
</dbReference>
<dbReference type="AlphaFoldDB" id="A0A5M3WH53"/>
<evidence type="ECO:0000256" key="1">
    <source>
        <dbReference type="SAM" id="MobiDB-lite"/>
    </source>
</evidence>
<accession>A0A5M3WH53</accession>